<dbReference type="GO" id="GO:0016740">
    <property type="term" value="F:transferase activity"/>
    <property type="evidence" value="ECO:0007669"/>
    <property type="project" value="UniProtKB-KW"/>
</dbReference>
<feature type="non-terminal residue" evidence="2">
    <location>
        <position position="1"/>
    </location>
</feature>
<sequence>VAYVAIQFDMPVWPMLLALAIPAATHTLFVLHMTRGPRQAVAASMAEANPATKPKITYPGATS</sequence>
<name>A0A7V6U119_9HYPH</name>
<protein>
    <submittedName>
        <fullName evidence="2">Undecaprenyl/decaprenyl-phosphate alpha-N-acetylglucosaminyl 1-phosphate transferase</fullName>
    </submittedName>
</protein>
<reference evidence="2 3" key="1">
    <citation type="journal article" date="2020" name="Biotechnol. Biofuels">
        <title>New insights from the biogas microbiome by comprehensive genome-resolved metagenomics of nearly 1600 species originating from multiple anaerobic digesters.</title>
        <authorList>
            <person name="Campanaro S."/>
            <person name="Treu L."/>
            <person name="Rodriguez-R L.M."/>
            <person name="Kovalovszki A."/>
            <person name="Ziels R.M."/>
            <person name="Maus I."/>
            <person name="Zhu X."/>
            <person name="Kougias P.G."/>
            <person name="Basile A."/>
            <person name="Luo G."/>
            <person name="Schluter A."/>
            <person name="Konstantinidis K.T."/>
            <person name="Angelidaki I."/>
        </authorList>
    </citation>
    <scope>NUCLEOTIDE SEQUENCE [LARGE SCALE GENOMIC DNA]</scope>
    <source>
        <strain evidence="2">AS04akNAM_66</strain>
    </source>
</reference>
<keyword evidence="1" id="KW-1133">Transmembrane helix</keyword>
<evidence type="ECO:0000256" key="1">
    <source>
        <dbReference type="SAM" id="Phobius"/>
    </source>
</evidence>
<keyword evidence="1" id="KW-0472">Membrane</keyword>
<dbReference type="AlphaFoldDB" id="A0A7V6U119"/>
<evidence type="ECO:0000313" key="2">
    <source>
        <dbReference type="EMBL" id="HHV69367.1"/>
    </source>
</evidence>
<feature type="transmembrane region" description="Helical" evidence="1">
    <location>
        <begin position="12"/>
        <end position="31"/>
    </location>
</feature>
<accession>A0A7V6U119</accession>
<gene>
    <name evidence="2" type="ORF">GXX48_17240</name>
</gene>
<keyword evidence="1" id="KW-0812">Transmembrane</keyword>
<organism evidence="2 3">
    <name type="scientific">Brucella intermedia</name>
    <dbReference type="NCBI Taxonomy" id="94625"/>
    <lineage>
        <taxon>Bacteria</taxon>
        <taxon>Pseudomonadati</taxon>
        <taxon>Pseudomonadota</taxon>
        <taxon>Alphaproteobacteria</taxon>
        <taxon>Hyphomicrobiales</taxon>
        <taxon>Brucellaceae</taxon>
        <taxon>Brucella/Ochrobactrum group</taxon>
        <taxon>Brucella</taxon>
    </lineage>
</organism>
<dbReference type="EMBL" id="DUMN01000490">
    <property type="protein sequence ID" value="HHV69367.1"/>
    <property type="molecule type" value="Genomic_DNA"/>
</dbReference>
<comment type="caution">
    <text evidence="2">The sequence shown here is derived from an EMBL/GenBank/DDBJ whole genome shotgun (WGS) entry which is preliminary data.</text>
</comment>
<evidence type="ECO:0000313" key="3">
    <source>
        <dbReference type="Proteomes" id="UP000551563"/>
    </source>
</evidence>
<proteinExistence type="predicted"/>
<dbReference type="Proteomes" id="UP000551563">
    <property type="component" value="Unassembled WGS sequence"/>
</dbReference>
<keyword evidence="2" id="KW-0808">Transferase</keyword>